<dbReference type="KEGG" id="svp:Pan189_20090"/>
<feature type="region of interest" description="Disordered" evidence="1">
    <location>
        <begin position="319"/>
        <end position="358"/>
    </location>
</feature>
<reference evidence="3 4" key="1">
    <citation type="submission" date="2019-02" db="EMBL/GenBank/DDBJ databases">
        <title>Deep-cultivation of Planctomycetes and their phenomic and genomic characterization uncovers novel biology.</title>
        <authorList>
            <person name="Wiegand S."/>
            <person name="Jogler M."/>
            <person name="Boedeker C."/>
            <person name="Pinto D."/>
            <person name="Vollmers J."/>
            <person name="Rivas-Marin E."/>
            <person name="Kohn T."/>
            <person name="Peeters S.H."/>
            <person name="Heuer A."/>
            <person name="Rast P."/>
            <person name="Oberbeckmann S."/>
            <person name="Bunk B."/>
            <person name="Jeske O."/>
            <person name="Meyerdierks A."/>
            <person name="Storesund J.E."/>
            <person name="Kallscheuer N."/>
            <person name="Luecker S."/>
            <person name="Lage O.M."/>
            <person name="Pohl T."/>
            <person name="Merkel B.J."/>
            <person name="Hornburger P."/>
            <person name="Mueller R.-W."/>
            <person name="Bruemmer F."/>
            <person name="Labrenz M."/>
            <person name="Spormann A.M."/>
            <person name="Op den Camp H."/>
            <person name="Overmann J."/>
            <person name="Amann R."/>
            <person name="Jetten M.S.M."/>
            <person name="Mascher T."/>
            <person name="Medema M.H."/>
            <person name="Devos D.P."/>
            <person name="Kaster A.-K."/>
            <person name="Ovreas L."/>
            <person name="Rohde M."/>
            <person name="Galperin M.Y."/>
            <person name="Jogler C."/>
        </authorList>
    </citation>
    <scope>NUCLEOTIDE SEQUENCE [LARGE SCALE GENOMIC DNA]</scope>
    <source>
        <strain evidence="3 4">Pan189</strain>
    </source>
</reference>
<feature type="compositionally biased region" description="Basic and acidic residues" evidence="1">
    <location>
        <begin position="343"/>
        <end position="358"/>
    </location>
</feature>
<proteinExistence type="predicted"/>
<dbReference type="AlphaFoldDB" id="A0A517R159"/>
<protein>
    <submittedName>
        <fullName evidence="3">Uncharacterized protein</fullName>
    </submittedName>
</protein>
<accession>A0A517R159</accession>
<sequence>MWCEDCQADVAAEYSPSDRILRCATCNASLESDRAGHGSSTDEARSLLERWSGESLLEPPEFGSKNPDAESQDAESDLGPAPENSHPAQDDHPAAEPHPPTAEVGRDEVEANEQAEAPHNTLRGPKFASRARRRSESGESQRVRRNLRTDAGHEDPESFEDSEFYEDETADVDHARSASYQNRRTVLHGPHTSRRDRGRRQIRIDEYEDVRSEAPHFDTSNLPATSVPTSNRWAVTLGQVLAYSGTLGLTCGAALVIWSYFGGPAGYAPTGWIVMTAGQMMLFLGVVTLISGGMEQTSSDVRTRVEMLGDRLIRIEQATNHALRGPHTGSKQRKRRRATANVRQERSNRPKYRLDEIE</sequence>
<keyword evidence="2" id="KW-1133">Transmembrane helix</keyword>
<feature type="compositionally biased region" description="Basic residues" evidence="1">
    <location>
        <begin position="191"/>
        <end position="201"/>
    </location>
</feature>
<feature type="region of interest" description="Disordered" evidence="1">
    <location>
        <begin position="30"/>
        <end position="201"/>
    </location>
</feature>
<evidence type="ECO:0000256" key="2">
    <source>
        <dbReference type="SAM" id="Phobius"/>
    </source>
</evidence>
<keyword evidence="2" id="KW-0812">Transmembrane</keyword>
<evidence type="ECO:0000313" key="4">
    <source>
        <dbReference type="Proteomes" id="UP000317318"/>
    </source>
</evidence>
<name>A0A517R159_9PLAN</name>
<feature type="transmembrane region" description="Helical" evidence="2">
    <location>
        <begin position="240"/>
        <end position="261"/>
    </location>
</feature>
<keyword evidence="2" id="KW-0472">Membrane</keyword>
<organism evidence="3 4">
    <name type="scientific">Stratiformator vulcanicus</name>
    <dbReference type="NCBI Taxonomy" id="2527980"/>
    <lineage>
        <taxon>Bacteria</taxon>
        <taxon>Pseudomonadati</taxon>
        <taxon>Planctomycetota</taxon>
        <taxon>Planctomycetia</taxon>
        <taxon>Planctomycetales</taxon>
        <taxon>Planctomycetaceae</taxon>
        <taxon>Stratiformator</taxon>
    </lineage>
</organism>
<feature type="compositionally biased region" description="Basic and acidic residues" evidence="1">
    <location>
        <begin position="134"/>
        <end position="156"/>
    </location>
</feature>
<dbReference type="Proteomes" id="UP000317318">
    <property type="component" value="Chromosome"/>
</dbReference>
<feature type="transmembrane region" description="Helical" evidence="2">
    <location>
        <begin position="273"/>
        <end position="294"/>
    </location>
</feature>
<feature type="compositionally biased region" description="Acidic residues" evidence="1">
    <location>
        <begin position="157"/>
        <end position="170"/>
    </location>
</feature>
<keyword evidence="4" id="KW-1185">Reference proteome</keyword>
<evidence type="ECO:0000313" key="3">
    <source>
        <dbReference type="EMBL" id="QDT37629.1"/>
    </source>
</evidence>
<dbReference type="OrthoDB" id="210138at2"/>
<feature type="compositionally biased region" description="Basic and acidic residues" evidence="1">
    <location>
        <begin position="31"/>
        <end position="52"/>
    </location>
</feature>
<dbReference type="RefSeq" id="WP_145363727.1">
    <property type="nucleotide sequence ID" value="NZ_CP036268.1"/>
</dbReference>
<dbReference type="EMBL" id="CP036268">
    <property type="protein sequence ID" value="QDT37629.1"/>
    <property type="molecule type" value="Genomic_DNA"/>
</dbReference>
<evidence type="ECO:0000256" key="1">
    <source>
        <dbReference type="SAM" id="MobiDB-lite"/>
    </source>
</evidence>
<gene>
    <name evidence="3" type="ORF">Pan189_20090</name>
</gene>